<feature type="region of interest" description="Disordered" evidence="8">
    <location>
        <begin position="1146"/>
        <end position="1170"/>
    </location>
</feature>
<dbReference type="PROSITE" id="PS00972">
    <property type="entry name" value="USP_1"/>
    <property type="match status" value="1"/>
</dbReference>
<dbReference type="InterPro" id="IPR006615">
    <property type="entry name" value="Pept_C19_DUSP"/>
</dbReference>
<evidence type="ECO:0000256" key="8">
    <source>
        <dbReference type="SAM" id="MobiDB-lite"/>
    </source>
</evidence>
<feature type="compositionally biased region" description="Low complexity" evidence="8">
    <location>
        <begin position="1377"/>
        <end position="1389"/>
    </location>
</feature>
<feature type="region of interest" description="Disordered" evidence="8">
    <location>
        <begin position="1342"/>
        <end position="1513"/>
    </location>
</feature>
<dbReference type="InterPro" id="IPR018200">
    <property type="entry name" value="USP_CS"/>
</dbReference>
<dbReference type="GO" id="GO:0016579">
    <property type="term" value="P:protein deubiquitination"/>
    <property type="evidence" value="ECO:0007669"/>
    <property type="project" value="InterPro"/>
</dbReference>
<dbReference type="RefSeq" id="XP_069231774.1">
    <property type="nucleotide sequence ID" value="XM_069371064.1"/>
</dbReference>
<dbReference type="PROSITE" id="PS50235">
    <property type="entry name" value="USP_3"/>
    <property type="match status" value="1"/>
</dbReference>
<comment type="catalytic activity">
    <reaction evidence="1">
        <text>Thiol-dependent hydrolysis of ester, thioester, amide, peptide and isopeptide bonds formed by the C-terminal Gly of ubiquitin (a 76-residue protein attached to proteins as an intracellular targeting signal).</text>
        <dbReference type="EC" id="3.4.19.12"/>
    </reaction>
</comment>
<dbReference type="InterPro" id="IPR050185">
    <property type="entry name" value="Ub_carboxyl-term_hydrolase"/>
</dbReference>
<feature type="compositionally biased region" description="Basic residues" evidence="8">
    <location>
        <begin position="1061"/>
        <end position="1086"/>
    </location>
</feature>
<feature type="region of interest" description="Disordered" evidence="8">
    <location>
        <begin position="430"/>
        <end position="488"/>
    </location>
</feature>
<dbReference type="GO" id="GO:0006508">
    <property type="term" value="P:proteolysis"/>
    <property type="evidence" value="ECO:0007669"/>
    <property type="project" value="UniProtKB-KW"/>
</dbReference>
<feature type="compositionally biased region" description="Polar residues" evidence="8">
    <location>
        <begin position="1092"/>
        <end position="1103"/>
    </location>
</feature>
<proteinExistence type="inferred from homology"/>
<feature type="compositionally biased region" description="Basic and acidic residues" evidence="8">
    <location>
        <begin position="33"/>
        <end position="43"/>
    </location>
</feature>
<protein>
    <recommendedName>
        <fullName evidence="3">ubiquitinyl hydrolase 1</fullName>
        <ecNumber evidence="3">3.4.19.12</ecNumber>
    </recommendedName>
</protein>
<reference evidence="11 12" key="1">
    <citation type="journal article" date="2020" name="Microbiol. Resour. Announc.">
        <title>Draft Genome Sequence of a Cladosporium Species Isolated from the Mesophotic Ascidian Didemnum maculosum.</title>
        <authorList>
            <person name="Gioti A."/>
            <person name="Siaperas R."/>
            <person name="Nikolaivits E."/>
            <person name="Le Goff G."/>
            <person name="Ouazzani J."/>
            <person name="Kotoulas G."/>
            <person name="Topakas E."/>
        </authorList>
    </citation>
    <scope>NUCLEOTIDE SEQUENCE [LARGE SCALE GENOMIC DNA]</scope>
    <source>
        <strain evidence="11 12">TM138-S3</strain>
    </source>
</reference>
<feature type="region of interest" description="Disordered" evidence="8">
    <location>
        <begin position="346"/>
        <end position="373"/>
    </location>
</feature>
<feature type="compositionally biased region" description="Basic and acidic residues" evidence="8">
    <location>
        <begin position="857"/>
        <end position="874"/>
    </location>
</feature>
<feature type="compositionally biased region" description="Acidic residues" evidence="8">
    <location>
        <begin position="1425"/>
        <end position="1440"/>
    </location>
</feature>
<organism evidence="11 12">
    <name type="scientific">Cladosporium halotolerans</name>
    <dbReference type="NCBI Taxonomy" id="1052096"/>
    <lineage>
        <taxon>Eukaryota</taxon>
        <taxon>Fungi</taxon>
        <taxon>Dikarya</taxon>
        <taxon>Ascomycota</taxon>
        <taxon>Pezizomycotina</taxon>
        <taxon>Dothideomycetes</taxon>
        <taxon>Dothideomycetidae</taxon>
        <taxon>Cladosporiales</taxon>
        <taxon>Cladosporiaceae</taxon>
        <taxon>Cladosporium</taxon>
    </lineage>
</organism>
<dbReference type="InterPro" id="IPR028889">
    <property type="entry name" value="USP"/>
</dbReference>
<evidence type="ECO:0000256" key="7">
    <source>
        <dbReference type="ARBA" id="ARBA00022807"/>
    </source>
</evidence>
<feature type="domain" description="DUSP" evidence="10">
    <location>
        <begin position="114"/>
        <end position="239"/>
    </location>
</feature>
<feature type="compositionally biased region" description="Low complexity" evidence="8">
    <location>
        <begin position="877"/>
        <end position="886"/>
    </location>
</feature>
<feature type="region of interest" description="Disordered" evidence="8">
    <location>
        <begin position="1"/>
        <end position="101"/>
    </location>
</feature>
<evidence type="ECO:0000256" key="4">
    <source>
        <dbReference type="ARBA" id="ARBA00022670"/>
    </source>
</evidence>
<dbReference type="SUPFAM" id="SSF143791">
    <property type="entry name" value="DUSP-like"/>
    <property type="match status" value="1"/>
</dbReference>
<name>A0AB34KUE7_9PEZI</name>
<evidence type="ECO:0000256" key="2">
    <source>
        <dbReference type="ARBA" id="ARBA00009085"/>
    </source>
</evidence>
<feature type="region of interest" description="Disordered" evidence="8">
    <location>
        <begin position="150"/>
        <end position="175"/>
    </location>
</feature>
<feature type="region of interest" description="Disordered" evidence="8">
    <location>
        <begin position="973"/>
        <end position="1104"/>
    </location>
</feature>
<accession>A0AB34KUE7</accession>
<evidence type="ECO:0000259" key="9">
    <source>
        <dbReference type="PROSITE" id="PS50235"/>
    </source>
</evidence>
<dbReference type="GO" id="GO:0004843">
    <property type="term" value="F:cysteine-type deubiquitinase activity"/>
    <property type="evidence" value="ECO:0007669"/>
    <property type="project" value="UniProtKB-EC"/>
</dbReference>
<keyword evidence="7" id="KW-0788">Thiol protease</keyword>
<feature type="compositionally biased region" description="Polar residues" evidence="8">
    <location>
        <begin position="150"/>
        <end position="161"/>
    </location>
</feature>
<evidence type="ECO:0000256" key="1">
    <source>
        <dbReference type="ARBA" id="ARBA00000707"/>
    </source>
</evidence>
<evidence type="ECO:0000256" key="3">
    <source>
        <dbReference type="ARBA" id="ARBA00012759"/>
    </source>
</evidence>
<feature type="compositionally biased region" description="Polar residues" evidence="8">
    <location>
        <begin position="1448"/>
        <end position="1459"/>
    </location>
</feature>
<dbReference type="Pfam" id="PF00443">
    <property type="entry name" value="UCH"/>
    <property type="match status" value="1"/>
</dbReference>
<keyword evidence="4" id="KW-0645">Protease</keyword>
<feature type="compositionally biased region" description="Basic and acidic residues" evidence="8">
    <location>
        <begin position="1486"/>
        <end position="1500"/>
    </location>
</feature>
<dbReference type="PROSITE" id="PS51283">
    <property type="entry name" value="DUSP"/>
    <property type="match status" value="1"/>
</dbReference>
<dbReference type="InterPro" id="IPR001394">
    <property type="entry name" value="Peptidase_C19_UCH"/>
</dbReference>
<keyword evidence="12" id="KW-1185">Reference proteome</keyword>
<dbReference type="CDD" id="cd02674">
    <property type="entry name" value="Peptidase_C19R"/>
    <property type="match status" value="1"/>
</dbReference>
<dbReference type="GeneID" id="96003902"/>
<feature type="compositionally biased region" description="Basic and acidic residues" evidence="8">
    <location>
        <begin position="1572"/>
        <end position="1581"/>
    </location>
</feature>
<dbReference type="PROSITE" id="PS00973">
    <property type="entry name" value="USP_2"/>
    <property type="match status" value="1"/>
</dbReference>
<evidence type="ECO:0000259" key="10">
    <source>
        <dbReference type="PROSITE" id="PS51283"/>
    </source>
</evidence>
<dbReference type="EMBL" id="JAAQHG020000006">
    <property type="protein sequence ID" value="KAL1588669.1"/>
    <property type="molecule type" value="Genomic_DNA"/>
</dbReference>
<keyword evidence="5" id="KW-0833">Ubl conjugation pathway</keyword>
<dbReference type="Gene3D" id="3.30.2230.10">
    <property type="entry name" value="DUSP-like"/>
    <property type="match status" value="1"/>
</dbReference>
<feature type="domain" description="USP" evidence="9">
    <location>
        <begin position="489"/>
        <end position="1325"/>
    </location>
</feature>
<evidence type="ECO:0000313" key="11">
    <source>
        <dbReference type="EMBL" id="KAL1588669.1"/>
    </source>
</evidence>
<feature type="region of interest" description="Disordered" evidence="8">
    <location>
        <begin position="857"/>
        <end position="899"/>
    </location>
</feature>
<sequence length="1608" mass="176865">MSGSENGQDIAVRAEAADGSAEIQRAASPAKRSAGEMEGRSELVDSNEDVAMAGTSNDLYDQEETGVNSVATSAPGTMTSNTSATSFQSEDPPPYSAENGSGELWKVAGGAPVPSLDDQVREVMQLLQTPIEHGDRGSVVSSRWLQKVMSRTTEHQNSTEYPKSAREGEIGPVDNSDIVPQDAFAEPILHDVNGHPFIPLKQGLTMEEDFQVLPDEAWGKIVGWYGIVAGQKQITRYAQNTAPDGAIAPNVVYELNPPVFLVRKVPQPSDDSNEPQDKSRLAAVELRLKQERRQRGQMKPEDALMVVSSRQERAQKFLSRVKEFAGIPLNHKVQIWRVLKPTNIAVNEPDNRQPGVASPPLSRETSPSAAQAERTRLVVEAADWQKMEIGKDIEQIELPDNTSNLNYNGSSTIELFSLFENQTLILEEQTRGPAGGEFSSDQKKKLFSRSKLNGSKTSSAATSRRTSPAPSSNVVTRGRRRDGKTRGTVGLSNLGNTCYMNSALQCIRSVEELAIYFLQDKYKSEINASNVLGSGGIMAKKYAEVLQGIYGDNASSSFSPTNFKKTLSSQNPVFSGWGQQDSQEFLSYLVDSIHEDLNRIQKKPYLENPDSDDARVTDPEYIRELGDVYRSNHAKRNESVCMDLFSGFYKNTMECPTCDKVSVTFDPFASLTLQLPIESSFIHNFTFVPFNGSPVNHNLDLEKHLTVKDIKKLIASKHENIDAAKLWMVEVYNHKMYKHFSDRTTVAEANIQGNDYIFVFELADVPTNIPPPQRTSYGGYSFGKNENEIPDMDSDMAENFAVPIFHRKKNRFGSGWDTTMHPQYITVKREQAQDYEAILKKVLHAVAQVTSRPILMEAHENERAASSETEKTETNGDAANAQDDAAPVSDHSVSSEDGYVSVSVDGEKKQAQATEGTVTPEAKVPKAFHDPSYSIPEVLREQLFTLNFAKGRENMFCTGTACFDDKSVRNMKARVKTDSSDSEAADEGSNTGPSSPEGEADADEESDEDDDASVKASTEDPLAVNVDFASEADADELPADPLDGKSAAGKRRGNGKENKFKGNKPRKNKEKRPSKKEKREMKKARARAAVGSPQSQPSVNGSEAQEDETFYLKLGECIVLDWFPEALDSVFGGDRHDTGDLRGQWLSEEDGKGLPMVHDPATETKRNRREMRKKHGITLEDCFMETGKREKLSEDNAWYCNRCKELRQATKTLEIWTCPDIVVVHLKRFGGTRSFRDKIDVLVDYPIEGLDLTEKIGQKEDGKEYIYDLFAVDNHFGGLGGGHYTACAKNFFDGQWYDYNDSMTSKLGDSPRKSAAAYLLFYRRRSDKPLGPQYLQDLVSDFRNPPQQQTNSNSADESYESDSGEGRLGGPSSTLRGSSSNSIAAGAAATKGLQPQGPTALRDAGSGSAGQSAARSLRPTTQATSDDEGIGMEEDDDDLEVSPLKAPSGSNRQYGNFGNTAWDFASLEQRRDNNADSGAEMLLDSVEDRAPPTTAHHDDADSTAAEQDDDDDRDRFIDDLLPIAGSASTPASDDQWNELEETISFGDAAGYEYEDADAAEQPHTSDAYVDSLHLEDSRMAVDDGDGADPPAVDIRLPDEGDEGKGKMQ</sequence>
<gene>
    <name evidence="11" type="ORF">WHR41_02458</name>
</gene>
<dbReference type="EC" id="3.4.19.12" evidence="3"/>
<feature type="region of interest" description="Disordered" evidence="8">
    <location>
        <begin position="1547"/>
        <end position="1608"/>
    </location>
</feature>
<feature type="compositionally biased region" description="Polar residues" evidence="8">
    <location>
        <begin position="1345"/>
        <end position="1356"/>
    </location>
</feature>
<feature type="compositionally biased region" description="Polar residues" evidence="8">
    <location>
        <begin position="54"/>
        <end position="89"/>
    </location>
</feature>
<keyword evidence="6" id="KW-0378">Hydrolase</keyword>
<dbReference type="PANTHER" id="PTHR21646:SF24">
    <property type="entry name" value="UBIQUITIN CARBOXYL-TERMINAL HYDROLASE"/>
    <property type="match status" value="1"/>
</dbReference>
<evidence type="ECO:0000313" key="12">
    <source>
        <dbReference type="Proteomes" id="UP000803884"/>
    </source>
</evidence>
<feature type="compositionally biased region" description="Low complexity" evidence="8">
    <location>
        <begin position="457"/>
        <end position="476"/>
    </location>
</feature>
<dbReference type="InterPro" id="IPR038765">
    <property type="entry name" value="Papain-like_cys_pep_sf"/>
</dbReference>
<evidence type="ECO:0000256" key="6">
    <source>
        <dbReference type="ARBA" id="ARBA00022801"/>
    </source>
</evidence>
<dbReference type="SUPFAM" id="SSF54001">
    <property type="entry name" value="Cysteine proteinases"/>
    <property type="match status" value="1"/>
</dbReference>
<dbReference type="Pfam" id="PF06337">
    <property type="entry name" value="DUSP"/>
    <property type="match status" value="1"/>
</dbReference>
<comment type="similarity">
    <text evidence="2">Belongs to the peptidase C19 family.</text>
</comment>
<feature type="compositionally biased region" description="Basic and acidic residues" evidence="8">
    <location>
        <begin position="1595"/>
        <end position="1608"/>
    </location>
</feature>
<dbReference type="InterPro" id="IPR035927">
    <property type="entry name" value="DUSP-like_sf"/>
</dbReference>
<dbReference type="PANTHER" id="PTHR21646">
    <property type="entry name" value="UBIQUITIN CARBOXYL-TERMINAL HYDROLASE"/>
    <property type="match status" value="1"/>
</dbReference>
<comment type="caution">
    <text evidence="11">The sequence shown here is derived from an EMBL/GenBank/DDBJ whole genome shotgun (WGS) entry which is preliminary data.</text>
</comment>
<feature type="compositionally biased region" description="Acidic residues" evidence="8">
    <location>
        <begin position="998"/>
        <end position="1011"/>
    </location>
</feature>
<evidence type="ECO:0000256" key="5">
    <source>
        <dbReference type="ARBA" id="ARBA00022786"/>
    </source>
</evidence>
<feature type="compositionally biased region" description="Low complexity" evidence="8">
    <location>
        <begin position="1404"/>
        <end position="1416"/>
    </location>
</feature>
<dbReference type="Gene3D" id="3.90.70.10">
    <property type="entry name" value="Cysteine proteinases"/>
    <property type="match status" value="2"/>
</dbReference>
<dbReference type="Proteomes" id="UP000803884">
    <property type="component" value="Unassembled WGS sequence"/>
</dbReference>